<dbReference type="PANTHER" id="PTHR46193:SF10">
    <property type="entry name" value="6-PHOSPHOGLUCONATE PHOSPHATASE"/>
    <property type="match status" value="1"/>
</dbReference>
<dbReference type="InterPro" id="IPR036412">
    <property type="entry name" value="HAD-like_sf"/>
</dbReference>
<dbReference type="SUPFAM" id="SSF56784">
    <property type="entry name" value="HAD-like"/>
    <property type="match status" value="1"/>
</dbReference>
<evidence type="ECO:0000313" key="7">
    <source>
        <dbReference type="Proteomes" id="UP000675747"/>
    </source>
</evidence>
<accession>A0A8J8AZI1</accession>
<reference evidence="6 7" key="1">
    <citation type="journal article" date="2021" name="Microbiol. Resour. Announc.">
        <title>Draft Genome Sequence of Coralloluteibacterium stylophorae LMG 29479T.</title>
        <authorList>
            <person name="Karlyshev A.V."/>
            <person name="Kudryashova E.B."/>
            <person name="Ariskina E.V."/>
            <person name="Conroy A.P."/>
            <person name="Abidueva E.Y."/>
        </authorList>
    </citation>
    <scope>NUCLEOTIDE SEQUENCE [LARGE SCALE GENOMIC DNA]</scope>
    <source>
        <strain evidence="6 7">LMG 29479</strain>
    </source>
</reference>
<dbReference type="PANTHER" id="PTHR46193">
    <property type="entry name" value="6-PHOSPHOGLUCONATE PHOSPHATASE"/>
    <property type="match status" value="1"/>
</dbReference>
<keyword evidence="3" id="KW-0479">Metal-binding</keyword>
<comment type="cofactor">
    <cofactor evidence="1">
        <name>Mg(2+)</name>
        <dbReference type="ChEBI" id="CHEBI:18420"/>
    </cofactor>
</comment>
<dbReference type="InterPro" id="IPR051600">
    <property type="entry name" value="Beta-PGM-like"/>
</dbReference>
<dbReference type="Gene3D" id="1.10.150.240">
    <property type="entry name" value="Putative phosphatase, domain 2"/>
    <property type="match status" value="1"/>
</dbReference>
<sequence length="232" mass="25014">MADRPEFPARAPRADAPLPGGIRALVFDSDGTLVDSEGLSAEILAEVAAEHGVAVGADEMLERSRGLKFAEFQARLRADHPALEGVDIEDPFRKRSLDAFRQRLRPIAGAVELVRALPVDFCVASNGMRLKIETCLRAVGLLEAFERRIVSAYEVGAWKPDPRLIEHAAHLMQVPVADCLLVEDSVPGATAGLEAGTRVFGLAGVDYGALARHPRFTLVASMREVAERLGLA</sequence>
<reference evidence="5" key="2">
    <citation type="submission" date="2021-04" db="EMBL/GenBank/DDBJ databases">
        <authorList>
            <person name="Karlyshev A.V."/>
        </authorList>
    </citation>
    <scope>NUCLEOTIDE SEQUENCE</scope>
    <source>
        <strain evidence="5">LMG 29479</strain>
    </source>
</reference>
<comment type="caution">
    <text evidence="5">The sequence shown here is derived from an EMBL/GenBank/DDBJ whole genome shotgun (WGS) entry which is preliminary data.</text>
</comment>
<evidence type="ECO:0000313" key="5">
    <source>
        <dbReference type="EMBL" id="MBR0564457.1"/>
    </source>
</evidence>
<dbReference type="Gene3D" id="3.40.50.1000">
    <property type="entry name" value="HAD superfamily/HAD-like"/>
    <property type="match status" value="1"/>
</dbReference>
<dbReference type="EMBL" id="JAGQFT010000355">
    <property type="protein sequence ID" value="MBR0564457.1"/>
    <property type="molecule type" value="Genomic_DNA"/>
</dbReference>
<evidence type="ECO:0000256" key="1">
    <source>
        <dbReference type="ARBA" id="ARBA00001946"/>
    </source>
</evidence>
<dbReference type="InterPro" id="IPR023198">
    <property type="entry name" value="PGP-like_dom2"/>
</dbReference>
<dbReference type="AlphaFoldDB" id="A0A8J8AZI1"/>
<dbReference type="GO" id="GO:0046872">
    <property type="term" value="F:metal ion binding"/>
    <property type="evidence" value="ECO:0007669"/>
    <property type="project" value="UniProtKB-KW"/>
</dbReference>
<dbReference type="Pfam" id="PF00702">
    <property type="entry name" value="Hydrolase"/>
    <property type="match status" value="1"/>
</dbReference>
<keyword evidence="4" id="KW-0460">Magnesium</keyword>
<evidence type="ECO:0000256" key="2">
    <source>
        <dbReference type="ARBA" id="ARBA00006171"/>
    </source>
</evidence>
<dbReference type="GO" id="GO:0016787">
    <property type="term" value="F:hydrolase activity"/>
    <property type="evidence" value="ECO:0007669"/>
    <property type="project" value="UniProtKB-KW"/>
</dbReference>
<protein>
    <submittedName>
        <fullName evidence="5">HAD-IA family hydrolase</fullName>
    </submittedName>
</protein>
<dbReference type="EMBL" id="JAGQFT020000006">
    <property type="protein sequence ID" value="MBS7457507.1"/>
    <property type="molecule type" value="Genomic_DNA"/>
</dbReference>
<dbReference type="NCBIfam" id="TIGR01509">
    <property type="entry name" value="HAD-SF-IA-v3"/>
    <property type="match status" value="1"/>
</dbReference>
<evidence type="ECO:0000313" key="6">
    <source>
        <dbReference type="EMBL" id="MBS7457507.1"/>
    </source>
</evidence>
<keyword evidence="5" id="KW-0378">Hydrolase</keyword>
<gene>
    <name evidence="6" type="ORF">KB893_010210</name>
    <name evidence="5" type="ORF">KB893_18455</name>
</gene>
<dbReference type="Proteomes" id="UP000675747">
    <property type="component" value="Unassembled WGS sequence"/>
</dbReference>
<dbReference type="InterPro" id="IPR006439">
    <property type="entry name" value="HAD-SF_hydro_IA"/>
</dbReference>
<dbReference type="RefSeq" id="WP_211928275.1">
    <property type="nucleotide sequence ID" value="NZ_JAGQFT020000006.1"/>
</dbReference>
<evidence type="ECO:0000256" key="4">
    <source>
        <dbReference type="ARBA" id="ARBA00022842"/>
    </source>
</evidence>
<dbReference type="SFLD" id="SFLDG01129">
    <property type="entry name" value="C1.5:_HAD__Beta-PGM__Phosphata"/>
    <property type="match status" value="1"/>
</dbReference>
<dbReference type="SFLD" id="SFLDS00003">
    <property type="entry name" value="Haloacid_Dehalogenase"/>
    <property type="match status" value="1"/>
</dbReference>
<proteinExistence type="inferred from homology"/>
<keyword evidence="7" id="KW-1185">Reference proteome</keyword>
<comment type="similarity">
    <text evidence="2">Belongs to the HAD-like hydrolase superfamily. CbbY/CbbZ/Gph/YieH family.</text>
</comment>
<organism evidence="5">
    <name type="scientific">Coralloluteibacterium stylophorae</name>
    <dbReference type="NCBI Taxonomy" id="1776034"/>
    <lineage>
        <taxon>Bacteria</taxon>
        <taxon>Pseudomonadati</taxon>
        <taxon>Pseudomonadota</taxon>
        <taxon>Gammaproteobacteria</taxon>
        <taxon>Lysobacterales</taxon>
        <taxon>Lysobacteraceae</taxon>
        <taxon>Coralloluteibacterium</taxon>
    </lineage>
</organism>
<dbReference type="InterPro" id="IPR023214">
    <property type="entry name" value="HAD_sf"/>
</dbReference>
<name>A0A8J8AZI1_9GAMM</name>
<evidence type="ECO:0000256" key="3">
    <source>
        <dbReference type="ARBA" id="ARBA00022723"/>
    </source>
</evidence>
<dbReference type="PRINTS" id="PR00413">
    <property type="entry name" value="HADHALOGNASE"/>
</dbReference>